<dbReference type="PANTHER" id="PTHR43227">
    <property type="entry name" value="BLL4140 PROTEIN"/>
    <property type="match status" value="1"/>
</dbReference>
<dbReference type="GO" id="GO:0055085">
    <property type="term" value="P:transmembrane transport"/>
    <property type="evidence" value="ECO:0007669"/>
    <property type="project" value="InterPro"/>
</dbReference>
<reference evidence="9" key="1">
    <citation type="submission" date="2020-10" db="EMBL/GenBank/DDBJ databases">
        <authorList>
            <person name="Gilroy R."/>
        </authorList>
    </citation>
    <scope>NUCLEOTIDE SEQUENCE</scope>
    <source>
        <strain evidence="9">13766</strain>
    </source>
</reference>
<keyword evidence="2 7" id="KW-0813">Transport</keyword>
<dbReference type="SUPFAM" id="SSF161098">
    <property type="entry name" value="MetI-like"/>
    <property type="match status" value="1"/>
</dbReference>
<evidence type="ECO:0000256" key="2">
    <source>
        <dbReference type="ARBA" id="ARBA00022448"/>
    </source>
</evidence>
<dbReference type="PROSITE" id="PS50928">
    <property type="entry name" value="ABC_TM1"/>
    <property type="match status" value="1"/>
</dbReference>
<gene>
    <name evidence="9" type="ORF">IAA84_11320</name>
</gene>
<reference evidence="9" key="2">
    <citation type="journal article" date="2021" name="PeerJ">
        <title>Extensive microbial diversity within the chicken gut microbiome revealed by metagenomics and culture.</title>
        <authorList>
            <person name="Gilroy R."/>
            <person name="Ravi A."/>
            <person name="Getino M."/>
            <person name="Pursley I."/>
            <person name="Horton D.L."/>
            <person name="Alikhan N.F."/>
            <person name="Baker D."/>
            <person name="Gharbi K."/>
            <person name="Hall N."/>
            <person name="Watson M."/>
            <person name="Adriaenssens E.M."/>
            <person name="Foster-Nyarko E."/>
            <person name="Jarju S."/>
            <person name="Secka A."/>
            <person name="Antonio M."/>
            <person name="Oren A."/>
            <person name="Chaudhuri R.R."/>
            <person name="La Ragione R."/>
            <person name="Hildebrand F."/>
            <person name="Pallen M.J."/>
        </authorList>
    </citation>
    <scope>NUCLEOTIDE SEQUENCE</scope>
    <source>
        <strain evidence="9">13766</strain>
    </source>
</reference>
<feature type="transmembrane region" description="Helical" evidence="7">
    <location>
        <begin position="121"/>
        <end position="143"/>
    </location>
</feature>
<evidence type="ECO:0000256" key="4">
    <source>
        <dbReference type="ARBA" id="ARBA00022692"/>
    </source>
</evidence>
<dbReference type="GO" id="GO:0005886">
    <property type="term" value="C:plasma membrane"/>
    <property type="evidence" value="ECO:0007669"/>
    <property type="project" value="UniProtKB-SubCell"/>
</dbReference>
<evidence type="ECO:0000256" key="3">
    <source>
        <dbReference type="ARBA" id="ARBA00022475"/>
    </source>
</evidence>
<accession>A0A9D1K847</accession>
<evidence type="ECO:0000313" key="10">
    <source>
        <dbReference type="Proteomes" id="UP000824140"/>
    </source>
</evidence>
<evidence type="ECO:0000259" key="8">
    <source>
        <dbReference type="PROSITE" id="PS50928"/>
    </source>
</evidence>
<keyword evidence="3" id="KW-1003">Cell membrane</keyword>
<feature type="transmembrane region" description="Helical" evidence="7">
    <location>
        <begin position="218"/>
        <end position="246"/>
    </location>
</feature>
<dbReference type="PANTHER" id="PTHR43227:SF11">
    <property type="entry name" value="BLL4140 PROTEIN"/>
    <property type="match status" value="1"/>
</dbReference>
<keyword evidence="5 7" id="KW-1133">Transmembrane helix</keyword>
<proteinExistence type="inferred from homology"/>
<organism evidence="9 10">
    <name type="scientific">Candidatus Alectryocaccomicrobium excrementavium</name>
    <dbReference type="NCBI Taxonomy" id="2840668"/>
    <lineage>
        <taxon>Bacteria</taxon>
        <taxon>Bacillati</taxon>
        <taxon>Bacillota</taxon>
        <taxon>Clostridia</taxon>
        <taxon>Candidatus Alectryocaccomicrobium</taxon>
    </lineage>
</organism>
<feature type="transmembrane region" description="Helical" evidence="7">
    <location>
        <begin position="88"/>
        <end position="109"/>
    </location>
</feature>
<keyword evidence="6 7" id="KW-0472">Membrane</keyword>
<dbReference type="InterPro" id="IPR050809">
    <property type="entry name" value="UgpAE/MalFG_permease"/>
</dbReference>
<dbReference type="Pfam" id="PF00528">
    <property type="entry name" value="BPD_transp_1"/>
    <property type="match status" value="1"/>
</dbReference>
<evidence type="ECO:0000256" key="5">
    <source>
        <dbReference type="ARBA" id="ARBA00022989"/>
    </source>
</evidence>
<dbReference type="CDD" id="cd06261">
    <property type="entry name" value="TM_PBP2"/>
    <property type="match status" value="1"/>
</dbReference>
<comment type="similarity">
    <text evidence="7">Belongs to the binding-protein-dependent transport system permease family.</text>
</comment>
<comment type="caution">
    <text evidence="9">The sequence shown here is derived from an EMBL/GenBank/DDBJ whole genome shotgun (WGS) entry which is preliminary data.</text>
</comment>
<dbReference type="AlphaFoldDB" id="A0A9D1K847"/>
<feature type="domain" description="ABC transmembrane type-1" evidence="8">
    <location>
        <begin position="84"/>
        <end position="299"/>
    </location>
</feature>
<name>A0A9D1K847_9FIRM</name>
<dbReference type="InterPro" id="IPR000515">
    <property type="entry name" value="MetI-like"/>
</dbReference>
<keyword evidence="4 7" id="KW-0812">Transmembrane</keyword>
<dbReference type="Proteomes" id="UP000824140">
    <property type="component" value="Unassembled WGS sequence"/>
</dbReference>
<feature type="transmembrane region" description="Helical" evidence="7">
    <location>
        <begin position="278"/>
        <end position="303"/>
    </location>
</feature>
<dbReference type="EMBL" id="DVJN01000217">
    <property type="protein sequence ID" value="HIS93598.1"/>
    <property type="molecule type" value="Genomic_DNA"/>
</dbReference>
<dbReference type="Gene3D" id="1.10.3720.10">
    <property type="entry name" value="MetI-like"/>
    <property type="match status" value="1"/>
</dbReference>
<feature type="transmembrane region" description="Helical" evidence="7">
    <location>
        <begin position="23"/>
        <end position="47"/>
    </location>
</feature>
<sequence>MVNRRLSNGMRWMRFWRYLQNNYQMYLLLLPGVVFIFIFCYVPMYGIQIAFKDFSFRKGIIGSSWVGMEHFIRFVTSSNFWPLLRNTLGISVYSLVAGFPMPILLAFMLNELRSEKFKKCVQMITYIPHFISAIAICSMMMLFMDRTNGVFNHIIAAFGGERVAFLAEPQYFKTIYVLSGVWQGTGWGSIIYLAALSSVDPQMIEASIIDGANRFQKILYIDLPTILPTIITLLILNVGSLVSVGYEKILLLQNSLNMETSDIIGTYVYRLGIKDAQYSYTTAIGVFSSVVNVVLLVICNGFARRVSETSLW</sequence>
<protein>
    <submittedName>
        <fullName evidence="9">Sugar ABC transporter permease</fullName>
    </submittedName>
</protein>
<evidence type="ECO:0000313" key="9">
    <source>
        <dbReference type="EMBL" id="HIS93598.1"/>
    </source>
</evidence>
<comment type="subcellular location">
    <subcellularLocation>
        <location evidence="1 7">Cell membrane</location>
        <topology evidence="1 7">Multi-pass membrane protein</topology>
    </subcellularLocation>
</comment>
<dbReference type="InterPro" id="IPR035906">
    <property type="entry name" value="MetI-like_sf"/>
</dbReference>
<evidence type="ECO:0000256" key="7">
    <source>
        <dbReference type="RuleBase" id="RU363032"/>
    </source>
</evidence>
<feature type="transmembrane region" description="Helical" evidence="7">
    <location>
        <begin position="175"/>
        <end position="197"/>
    </location>
</feature>
<evidence type="ECO:0000256" key="6">
    <source>
        <dbReference type="ARBA" id="ARBA00023136"/>
    </source>
</evidence>
<evidence type="ECO:0000256" key="1">
    <source>
        <dbReference type="ARBA" id="ARBA00004651"/>
    </source>
</evidence>